<dbReference type="Pfam" id="PF03734">
    <property type="entry name" value="YkuD"/>
    <property type="match status" value="1"/>
</dbReference>
<dbReference type="CDD" id="cd16913">
    <property type="entry name" value="YkuD_like"/>
    <property type="match status" value="1"/>
</dbReference>
<keyword evidence="4" id="KW-0133">Cell shape</keyword>
<sequence>MALVFSSVCRTLSAWFLVGALTTCTCVNSVAQVDIDADNTLTRQAYEDLLRYASSVGIQASDRTALHPERHTLALLHELAYGRSVRLSYQGVREVIDSSRIKLAYTRLLAGEDAQSVAVALEPGDNRYCTLVESYRYVLDETETGKLLSVRERRERLATTLNTYRWLNRFPNTDKILITIPAAQLLAQTTQGVDVLSMRVILGKPATPTPTLASTLTGVVIYPYWYVPKSIATKELLPKIRKNPAAVLEQMRMQVLNAKGQVLNPEQIDWKALGPGNFPYVLRQSTGCDNALGILKFAFHSPFDVYLHDTNQRELFETTRRYLSHGCIRVEKPLELANWLLRDRQLTNAQLSCKVERQKPTTLPVRAGVAVFVMYHLVDADADGCLTWYDNVYGRTL</sequence>
<evidence type="ECO:0000313" key="9">
    <source>
        <dbReference type="Proteomes" id="UP001501175"/>
    </source>
</evidence>
<dbReference type="PANTHER" id="PTHR41533:SF2">
    <property type="entry name" value="BLR7131 PROTEIN"/>
    <property type="match status" value="1"/>
</dbReference>
<keyword evidence="3" id="KW-0808">Transferase</keyword>
<gene>
    <name evidence="8" type="ORF">GCM10023189_57790</name>
</gene>
<evidence type="ECO:0000256" key="1">
    <source>
        <dbReference type="ARBA" id="ARBA00004752"/>
    </source>
</evidence>
<evidence type="ECO:0000256" key="4">
    <source>
        <dbReference type="ARBA" id="ARBA00022960"/>
    </source>
</evidence>
<reference evidence="9" key="1">
    <citation type="journal article" date="2019" name="Int. J. Syst. Evol. Microbiol.">
        <title>The Global Catalogue of Microorganisms (GCM) 10K type strain sequencing project: providing services to taxonomists for standard genome sequencing and annotation.</title>
        <authorList>
            <consortium name="The Broad Institute Genomics Platform"/>
            <consortium name="The Broad Institute Genome Sequencing Center for Infectious Disease"/>
            <person name="Wu L."/>
            <person name="Ma J."/>
        </authorList>
    </citation>
    <scope>NUCLEOTIDE SEQUENCE [LARGE SCALE GENOMIC DNA]</scope>
    <source>
        <strain evidence="9">JCM 17927</strain>
    </source>
</reference>
<dbReference type="SUPFAM" id="SSF141523">
    <property type="entry name" value="L,D-transpeptidase catalytic domain-like"/>
    <property type="match status" value="1"/>
</dbReference>
<evidence type="ECO:0000259" key="7">
    <source>
        <dbReference type="Pfam" id="PF03734"/>
    </source>
</evidence>
<keyword evidence="5" id="KW-0573">Peptidoglycan synthesis</keyword>
<evidence type="ECO:0000256" key="3">
    <source>
        <dbReference type="ARBA" id="ARBA00022679"/>
    </source>
</evidence>
<dbReference type="InterPro" id="IPR038063">
    <property type="entry name" value="Transpep_catalytic_dom"/>
</dbReference>
<dbReference type="EMBL" id="BAABHD010000084">
    <property type="protein sequence ID" value="GAA4469950.1"/>
    <property type="molecule type" value="Genomic_DNA"/>
</dbReference>
<dbReference type="InterPro" id="IPR052905">
    <property type="entry name" value="LD-transpeptidase_YkuD-like"/>
</dbReference>
<accession>A0ABP8NR34</accession>
<dbReference type="Proteomes" id="UP001501175">
    <property type="component" value="Unassembled WGS sequence"/>
</dbReference>
<organism evidence="8 9">
    <name type="scientific">Nibrella saemangeumensis</name>
    <dbReference type="NCBI Taxonomy" id="1084526"/>
    <lineage>
        <taxon>Bacteria</taxon>
        <taxon>Pseudomonadati</taxon>
        <taxon>Bacteroidota</taxon>
        <taxon>Cytophagia</taxon>
        <taxon>Cytophagales</taxon>
        <taxon>Spirosomataceae</taxon>
        <taxon>Nibrella</taxon>
    </lineage>
</organism>
<evidence type="ECO:0000256" key="6">
    <source>
        <dbReference type="ARBA" id="ARBA00023316"/>
    </source>
</evidence>
<comment type="caution">
    <text evidence="8">The sequence shown here is derived from an EMBL/GenBank/DDBJ whole genome shotgun (WGS) entry which is preliminary data.</text>
</comment>
<dbReference type="PANTHER" id="PTHR41533">
    <property type="entry name" value="L,D-TRANSPEPTIDASE HI_1667-RELATED"/>
    <property type="match status" value="1"/>
</dbReference>
<evidence type="ECO:0000313" key="8">
    <source>
        <dbReference type="EMBL" id="GAA4469950.1"/>
    </source>
</evidence>
<comment type="pathway">
    <text evidence="1">Cell wall biogenesis; peptidoglycan biosynthesis.</text>
</comment>
<evidence type="ECO:0000256" key="5">
    <source>
        <dbReference type="ARBA" id="ARBA00022984"/>
    </source>
</evidence>
<keyword evidence="9" id="KW-1185">Reference proteome</keyword>
<feature type="domain" description="L,D-TPase catalytic" evidence="7">
    <location>
        <begin position="176"/>
        <end position="342"/>
    </location>
</feature>
<dbReference type="InterPro" id="IPR005490">
    <property type="entry name" value="LD_TPept_cat_dom"/>
</dbReference>
<comment type="similarity">
    <text evidence="2">Belongs to the YkuD family.</text>
</comment>
<name>A0ABP8NR34_9BACT</name>
<protein>
    <recommendedName>
        <fullName evidence="7">L,D-TPase catalytic domain-containing protein</fullName>
    </recommendedName>
</protein>
<proteinExistence type="inferred from homology"/>
<evidence type="ECO:0000256" key="2">
    <source>
        <dbReference type="ARBA" id="ARBA00005992"/>
    </source>
</evidence>
<keyword evidence="6" id="KW-0961">Cell wall biogenesis/degradation</keyword>
<dbReference type="RefSeq" id="WP_345249788.1">
    <property type="nucleotide sequence ID" value="NZ_BAABHD010000084.1"/>
</dbReference>
<dbReference type="Gene3D" id="2.40.440.10">
    <property type="entry name" value="L,D-transpeptidase catalytic domain-like"/>
    <property type="match status" value="1"/>
</dbReference>